<dbReference type="SUPFAM" id="SSF56112">
    <property type="entry name" value="Protein kinase-like (PK-like)"/>
    <property type="match status" value="1"/>
</dbReference>
<proteinExistence type="predicted"/>
<dbReference type="PROSITE" id="PS50011">
    <property type="entry name" value="PROTEIN_KINASE_DOM"/>
    <property type="match status" value="1"/>
</dbReference>
<accession>A9F9F8</accession>
<reference evidence="7 8" key="1">
    <citation type="journal article" date="2007" name="Nat. Biotechnol.">
        <title>Complete genome sequence of the myxobacterium Sorangium cellulosum.</title>
        <authorList>
            <person name="Schneiker S."/>
            <person name="Perlova O."/>
            <person name="Kaiser O."/>
            <person name="Gerth K."/>
            <person name="Alici A."/>
            <person name="Altmeyer M.O."/>
            <person name="Bartels D."/>
            <person name="Bekel T."/>
            <person name="Beyer S."/>
            <person name="Bode E."/>
            <person name="Bode H.B."/>
            <person name="Bolten C.J."/>
            <person name="Choudhuri J.V."/>
            <person name="Doss S."/>
            <person name="Elnakady Y.A."/>
            <person name="Frank B."/>
            <person name="Gaigalat L."/>
            <person name="Goesmann A."/>
            <person name="Groeger C."/>
            <person name="Gross F."/>
            <person name="Jelsbak L."/>
            <person name="Jelsbak L."/>
            <person name="Kalinowski J."/>
            <person name="Kegler C."/>
            <person name="Knauber T."/>
            <person name="Konietzny S."/>
            <person name="Kopp M."/>
            <person name="Krause L."/>
            <person name="Krug D."/>
            <person name="Linke B."/>
            <person name="Mahmud T."/>
            <person name="Martinez-Arias R."/>
            <person name="McHardy A.C."/>
            <person name="Merai M."/>
            <person name="Meyer F."/>
            <person name="Mormann S."/>
            <person name="Munoz-Dorado J."/>
            <person name="Perez J."/>
            <person name="Pradella S."/>
            <person name="Rachid S."/>
            <person name="Raddatz G."/>
            <person name="Rosenau F."/>
            <person name="Rueckert C."/>
            <person name="Sasse F."/>
            <person name="Scharfe M."/>
            <person name="Schuster S.C."/>
            <person name="Suen G."/>
            <person name="Treuner-Lange A."/>
            <person name="Velicer G.J."/>
            <person name="Vorholter F.-J."/>
            <person name="Weissman K.J."/>
            <person name="Welch R.D."/>
            <person name="Wenzel S.C."/>
            <person name="Whitworth D.E."/>
            <person name="Wilhelm S."/>
            <person name="Wittmann C."/>
            <person name="Bloecker H."/>
            <person name="Puehler A."/>
            <person name="Mueller R."/>
        </authorList>
    </citation>
    <scope>NUCLEOTIDE SEQUENCE [LARGE SCALE GENOMIC DNA]</scope>
    <source>
        <strain evidence="8">So ce56</strain>
    </source>
</reference>
<keyword evidence="2" id="KW-0547">Nucleotide-binding</keyword>
<dbReference type="BioCyc" id="SCEL448385:SCE_RS23555-MONOMER"/>
<evidence type="ECO:0000313" key="7">
    <source>
        <dbReference type="EMBL" id="CAN94749.1"/>
    </source>
</evidence>
<dbReference type="Gene3D" id="1.10.510.10">
    <property type="entry name" value="Transferase(Phosphotransferase) domain 1"/>
    <property type="match status" value="1"/>
</dbReference>
<dbReference type="PANTHER" id="PTHR43289:SF6">
    <property type="entry name" value="SERINE_THREONINE-PROTEIN KINASE NEKL-3"/>
    <property type="match status" value="1"/>
</dbReference>
<evidence type="ECO:0000256" key="1">
    <source>
        <dbReference type="ARBA" id="ARBA00022679"/>
    </source>
</evidence>
<dbReference type="HOGENOM" id="CLU_000288_63_44_7"/>
<evidence type="ECO:0000256" key="5">
    <source>
        <dbReference type="SAM" id="MobiDB-lite"/>
    </source>
</evidence>
<sequence>MRTPAEPHQDETAVISGRPLELEASAAGDALPAGAVVGGYVLDDVRLGGGFGVVHRAVPVGGGAPVALKVLRRGLSLLPAILRRFQREAEVLARLKHPAIVEVRGVGALDDGRPYIAMEWVEGRSLAAELSARGALSPPEAVALLEEVGGALAAAHAIGVVHRDVKAQNVMVCPGAGGLGAPRVKLVDFGIAKLLRARDVDRARGAKSSSLILGTPLTMAPEQILGGAVDARTDIYAVGLLAYQLVTGELPFQGADAVETEEMHLRAPPPCPSDRAPVSAAFGAVVRRCLAKEPADRYAGVPELLAALRQAVAAPGRQIAAPAARSPVDARLAGACARGPCAPWGPRAALLVEARLSAPDEAGDEALADVERLVQAARAALVGLGATLVVESADALLAALPAPYDRAPERALGWALELWAELGARAGASPEVLPRLALHAAEPEALRGWAPAATGAGVFVTHAFAEGLTGAGDAGEGDAREGEAEEIERAPRPAEGGALRRVAP</sequence>
<dbReference type="KEGG" id="scl:sce4586"/>
<dbReference type="RefSeq" id="WP_012237218.1">
    <property type="nucleotide sequence ID" value="NC_010162.1"/>
</dbReference>
<keyword evidence="4" id="KW-0067">ATP-binding</keyword>
<dbReference type="PROSITE" id="PS00108">
    <property type="entry name" value="PROTEIN_KINASE_ST"/>
    <property type="match status" value="1"/>
</dbReference>
<evidence type="ECO:0000259" key="6">
    <source>
        <dbReference type="PROSITE" id="PS50011"/>
    </source>
</evidence>
<feature type="region of interest" description="Disordered" evidence="5">
    <location>
        <begin position="470"/>
        <end position="504"/>
    </location>
</feature>
<dbReference type="Proteomes" id="UP000002139">
    <property type="component" value="Chromosome"/>
</dbReference>
<keyword evidence="8" id="KW-1185">Reference proteome</keyword>
<dbReference type="InterPro" id="IPR000719">
    <property type="entry name" value="Prot_kinase_dom"/>
</dbReference>
<dbReference type="CDD" id="cd14014">
    <property type="entry name" value="STKc_PknB_like"/>
    <property type="match status" value="1"/>
</dbReference>
<feature type="compositionally biased region" description="Basic and acidic residues" evidence="5">
    <location>
        <begin position="477"/>
        <end position="492"/>
    </location>
</feature>
<organism evidence="7 8">
    <name type="scientific">Sorangium cellulosum (strain So ce56)</name>
    <name type="common">Polyangium cellulosum (strain So ce56)</name>
    <dbReference type="NCBI Taxonomy" id="448385"/>
    <lineage>
        <taxon>Bacteria</taxon>
        <taxon>Pseudomonadati</taxon>
        <taxon>Myxococcota</taxon>
        <taxon>Polyangia</taxon>
        <taxon>Polyangiales</taxon>
        <taxon>Polyangiaceae</taxon>
        <taxon>Sorangium</taxon>
    </lineage>
</organism>
<dbReference type="EMBL" id="AM746676">
    <property type="protein sequence ID" value="CAN94749.1"/>
    <property type="molecule type" value="Genomic_DNA"/>
</dbReference>
<dbReference type="EC" id="2.7.11.1" evidence="7"/>
<name>A9F9F8_SORC5</name>
<evidence type="ECO:0000313" key="8">
    <source>
        <dbReference type="Proteomes" id="UP000002139"/>
    </source>
</evidence>
<protein>
    <submittedName>
        <fullName evidence="7">Protein kinase</fullName>
        <ecNumber evidence="7">2.7.11.1</ecNumber>
    </submittedName>
</protein>
<evidence type="ECO:0000256" key="3">
    <source>
        <dbReference type="ARBA" id="ARBA00022777"/>
    </source>
</evidence>
<dbReference type="OrthoDB" id="5485607at2"/>
<dbReference type="eggNOG" id="COG0515">
    <property type="taxonomic scope" value="Bacteria"/>
</dbReference>
<evidence type="ECO:0000256" key="4">
    <source>
        <dbReference type="ARBA" id="ARBA00022840"/>
    </source>
</evidence>
<keyword evidence="3 7" id="KW-0418">Kinase</keyword>
<dbReference type="InterPro" id="IPR008271">
    <property type="entry name" value="Ser/Thr_kinase_AS"/>
</dbReference>
<feature type="domain" description="Protein kinase" evidence="6">
    <location>
        <begin position="40"/>
        <end position="312"/>
    </location>
</feature>
<dbReference type="PANTHER" id="PTHR43289">
    <property type="entry name" value="MITOGEN-ACTIVATED PROTEIN KINASE KINASE KINASE 20-RELATED"/>
    <property type="match status" value="1"/>
</dbReference>
<dbReference type="Pfam" id="PF00069">
    <property type="entry name" value="Pkinase"/>
    <property type="match status" value="1"/>
</dbReference>
<dbReference type="SMART" id="SM00220">
    <property type="entry name" value="S_TKc"/>
    <property type="match status" value="1"/>
</dbReference>
<dbReference type="InterPro" id="IPR011009">
    <property type="entry name" value="Kinase-like_dom_sf"/>
</dbReference>
<dbReference type="AlphaFoldDB" id="A9F9F8"/>
<dbReference type="Gene3D" id="3.30.200.20">
    <property type="entry name" value="Phosphorylase Kinase, domain 1"/>
    <property type="match status" value="1"/>
</dbReference>
<dbReference type="GO" id="GO:0004674">
    <property type="term" value="F:protein serine/threonine kinase activity"/>
    <property type="evidence" value="ECO:0007669"/>
    <property type="project" value="UniProtKB-EC"/>
</dbReference>
<keyword evidence="1 7" id="KW-0808">Transferase</keyword>
<gene>
    <name evidence="7" type="ordered locus">sce4586</name>
</gene>
<dbReference type="GO" id="GO:0005524">
    <property type="term" value="F:ATP binding"/>
    <property type="evidence" value="ECO:0007669"/>
    <property type="project" value="UniProtKB-KW"/>
</dbReference>
<evidence type="ECO:0000256" key="2">
    <source>
        <dbReference type="ARBA" id="ARBA00022741"/>
    </source>
</evidence>